<evidence type="ECO:0000313" key="1">
    <source>
        <dbReference type="EMBL" id="KRN01269.1"/>
    </source>
</evidence>
<dbReference type="RefSeq" id="WP_061777593.1">
    <property type="nucleotide sequence ID" value="NZ_AYZH01000028.1"/>
</dbReference>
<comment type="caution">
    <text evidence="1">The sequence shown here is derived from an EMBL/GenBank/DDBJ whole genome shotgun (WGS) entry which is preliminary data.</text>
</comment>
<dbReference type="Proteomes" id="UP000051589">
    <property type="component" value="Unassembled WGS sequence"/>
</dbReference>
<dbReference type="PATRIC" id="fig|1423803.3.peg.1202"/>
<accession>A0A0R2DI34</accession>
<sequence>MFNYSSEVKWIRVTDIDGGLVWINLATVERIYQTSDGSTFECADTVTRTTVPFEKIPDLLGGGGQ</sequence>
<evidence type="ECO:0000313" key="2">
    <source>
        <dbReference type="Proteomes" id="UP000051589"/>
    </source>
</evidence>
<proteinExistence type="predicted"/>
<protein>
    <submittedName>
        <fullName evidence="1">Uncharacterized protein</fullName>
    </submittedName>
</protein>
<name>A0A0R2DI34_9LACO</name>
<keyword evidence="2" id="KW-1185">Reference proteome</keyword>
<dbReference type="OrthoDB" id="2303923at2"/>
<organism evidence="1 2">
    <name type="scientific">Levilactobacillus senmaizukei DSM 21775 = NBRC 103853</name>
    <dbReference type="NCBI Taxonomy" id="1423803"/>
    <lineage>
        <taxon>Bacteria</taxon>
        <taxon>Bacillati</taxon>
        <taxon>Bacillota</taxon>
        <taxon>Bacilli</taxon>
        <taxon>Lactobacillales</taxon>
        <taxon>Lactobacillaceae</taxon>
        <taxon>Levilactobacillus</taxon>
    </lineage>
</organism>
<dbReference type="AlphaFoldDB" id="A0A0R2DI34"/>
<gene>
    <name evidence="1" type="ORF">FD13_GL001180</name>
</gene>
<reference evidence="1 2" key="1">
    <citation type="journal article" date="2015" name="Genome Announc.">
        <title>Expanding the biotechnology potential of lactobacilli through comparative genomics of 213 strains and associated genera.</title>
        <authorList>
            <person name="Sun Z."/>
            <person name="Harris H.M."/>
            <person name="McCann A."/>
            <person name="Guo C."/>
            <person name="Argimon S."/>
            <person name="Zhang W."/>
            <person name="Yang X."/>
            <person name="Jeffery I.B."/>
            <person name="Cooney J.C."/>
            <person name="Kagawa T.F."/>
            <person name="Liu W."/>
            <person name="Song Y."/>
            <person name="Salvetti E."/>
            <person name="Wrobel A."/>
            <person name="Rasinkangas P."/>
            <person name="Parkhill J."/>
            <person name="Rea M.C."/>
            <person name="O'Sullivan O."/>
            <person name="Ritari J."/>
            <person name="Douillard F.P."/>
            <person name="Paul Ross R."/>
            <person name="Yang R."/>
            <person name="Briner A.E."/>
            <person name="Felis G.E."/>
            <person name="de Vos W.M."/>
            <person name="Barrangou R."/>
            <person name="Klaenhammer T.R."/>
            <person name="Caufield P.W."/>
            <person name="Cui Y."/>
            <person name="Zhang H."/>
            <person name="O'Toole P.W."/>
        </authorList>
    </citation>
    <scope>NUCLEOTIDE SEQUENCE [LARGE SCALE GENOMIC DNA]</scope>
    <source>
        <strain evidence="1 2">DSM 21775</strain>
    </source>
</reference>
<dbReference type="EMBL" id="AYZH01000028">
    <property type="protein sequence ID" value="KRN01269.1"/>
    <property type="molecule type" value="Genomic_DNA"/>
</dbReference>